<name>A0AAU7W884_9MICO</name>
<feature type="compositionally biased region" description="Basic residues" evidence="1">
    <location>
        <begin position="38"/>
        <end position="50"/>
    </location>
</feature>
<feature type="region of interest" description="Disordered" evidence="1">
    <location>
        <begin position="32"/>
        <end position="64"/>
    </location>
</feature>
<protein>
    <recommendedName>
        <fullName evidence="3">DUF559 domain-containing protein</fullName>
    </recommendedName>
</protein>
<gene>
    <name evidence="2" type="ORF">ABIQ69_16100</name>
</gene>
<evidence type="ECO:0008006" key="3">
    <source>
        <dbReference type="Google" id="ProtNLM"/>
    </source>
</evidence>
<dbReference type="EMBL" id="CP158374">
    <property type="protein sequence ID" value="XBX82114.1"/>
    <property type="molecule type" value="Genomic_DNA"/>
</dbReference>
<proteinExistence type="predicted"/>
<reference evidence="2" key="1">
    <citation type="submission" date="2024-05" db="EMBL/GenBank/DDBJ databases">
        <authorList>
            <person name="Yu L."/>
        </authorList>
    </citation>
    <scope>NUCLEOTIDE SEQUENCE</scope>
    <source>
        <strain evidence="2">G08B096</strain>
    </source>
</reference>
<evidence type="ECO:0000313" key="2">
    <source>
        <dbReference type="EMBL" id="XBX82114.1"/>
    </source>
</evidence>
<sequence length="358" mass="39739">MAPLPHRRILPTRCANCGAATHRHLVGALLPKPGESRRVHHDRSRAVRRPQRTETGPMTVRAPLPDDLRDREFTVAAAAAAGVSAKRLRASDLVAPTSGVRMPRAAGIRERRRAVLLAVRADAFLCGVSAAQEHGLPMPWRLRDTVEVGVPWPARAPRRSGVVARSLRITGDEVECRGIRLTSPARTFCDLAPRLSVPELVAVADAIPPWVDLSRAAAEHPGARFRGKLATAVAARDCFRESPAESEMFALILLAGLPRPTPQVVIADRGRFIARVDGLFEPYGEVLEYQGDHHRTDLRQWRRDRTREAELEALGFHVTEVTQADLREPRAFVERLAASLRRRGWTGSVRYSRWFPEG</sequence>
<dbReference type="AlphaFoldDB" id="A0AAU7W884"/>
<dbReference type="Gene3D" id="3.40.960.10">
    <property type="entry name" value="VSR Endonuclease"/>
    <property type="match status" value="1"/>
</dbReference>
<evidence type="ECO:0000256" key="1">
    <source>
        <dbReference type="SAM" id="MobiDB-lite"/>
    </source>
</evidence>
<dbReference type="RefSeq" id="WP_350348135.1">
    <property type="nucleotide sequence ID" value="NZ_CP158374.1"/>
</dbReference>
<organism evidence="2">
    <name type="scientific">Agromyces sp. G08B096</name>
    <dbReference type="NCBI Taxonomy" id="3156399"/>
    <lineage>
        <taxon>Bacteria</taxon>
        <taxon>Bacillati</taxon>
        <taxon>Actinomycetota</taxon>
        <taxon>Actinomycetes</taxon>
        <taxon>Micrococcales</taxon>
        <taxon>Microbacteriaceae</taxon>
        <taxon>Agromyces</taxon>
    </lineage>
</organism>
<accession>A0AAU7W884</accession>